<dbReference type="AlphaFoldDB" id="A0A2I2FH40"/>
<evidence type="ECO:0000256" key="10">
    <source>
        <dbReference type="SAM" id="MobiDB-lite"/>
    </source>
</evidence>
<dbReference type="PANTHER" id="PTHR13224:SF6">
    <property type="entry name" value="MEDIATOR OF RNA POLYMERASE II TRANSCRIPTION SUBUNIT 16"/>
    <property type="match status" value="1"/>
</dbReference>
<feature type="region of interest" description="Disordered" evidence="10">
    <location>
        <begin position="860"/>
        <end position="890"/>
    </location>
</feature>
<comment type="subunit">
    <text evidence="9">Component of the Mediator complex.</text>
</comment>
<dbReference type="GO" id="GO:0045893">
    <property type="term" value="P:positive regulation of DNA-templated transcription"/>
    <property type="evidence" value="ECO:0007669"/>
    <property type="project" value="TreeGrafter"/>
</dbReference>
<keyword evidence="6 9" id="KW-0804">Transcription</keyword>
<dbReference type="Proteomes" id="UP000234585">
    <property type="component" value="Unassembled WGS sequence"/>
</dbReference>
<protein>
    <recommendedName>
        <fullName evidence="3 9">Mediator of RNA polymerase II transcription subunit 16</fullName>
    </recommendedName>
    <alternativeName>
        <fullName evidence="8 9">Mediator complex subunit 16</fullName>
    </alternativeName>
</protein>
<dbReference type="InterPro" id="IPR021665">
    <property type="entry name" value="Mediator_Med16_N"/>
</dbReference>
<feature type="domain" description="Mediator complex subunit Med16 N-terminal" evidence="11">
    <location>
        <begin position="143"/>
        <end position="471"/>
    </location>
</feature>
<evidence type="ECO:0000256" key="7">
    <source>
        <dbReference type="ARBA" id="ARBA00023242"/>
    </source>
</evidence>
<feature type="domain" description="Mediator complex subunit 16 C-terminal" evidence="12">
    <location>
        <begin position="809"/>
        <end position="933"/>
    </location>
</feature>
<evidence type="ECO:0000256" key="4">
    <source>
        <dbReference type="ARBA" id="ARBA00023015"/>
    </source>
</evidence>
<evidence type="ECO:0000313" key="13">
    <source>
        <dbReference type="EMBL" id="PLB39955.1"/>
    </source>
</evidence>
<evidence type="ECO:0000256" key="2">
    <source>
        <dbReference type="ARBA" id="ARBA00006543"/>
    </source>
</evidence>
<evidence type="ECO:0000256" key="9">
    <source>
        <dbReference type="RuleBase" id="RU364149"/>
    </source>
</evidence>
<dbReference type="Pfam" id="PF20719">
    <property type="entry name" value="Med16_C"/>
    <property type="match status" value="1"/>
</dbReference>
<dbReference type="SUPFAM" id="SSF50969">
    <property type="entry name" value="YVTN repeat-like/Quinoprotein amine dehydrogenase"/>
    <property type="match status" value="1"/>
</dbReference>
<dbReference type="STRING" id="41067.A0A2I2FH40"/>
<comment type="function">
    <text evidence="9">Component of the Mediator complex, a coactivator involved in the regulated transcription of nearly all RNA polymerase II-dependent genes. Mediator functions as a bridge to convey information from gene-specific regulatory proteins to the basal RNA polymerase II transcription machinery. Mediator is recruited to promoters by direct interactions with regulatory proteins and serves as a scaffold for the assembly of a functional preinitiation complex with RNA polymerase II and the general transcription factors.</text>
</comment>
<evidence type="ECO:0000256" key="8">
    <source>
        <dbReference type="ARBA" id="ARBA00032015"/>
    </source>
</evidence>
<evidence type="ECO:0000256" key="1">
    <source>
        <dbReference type="ARBA" id="ARBA00004123"/>
    </source>
</evidence>
<keyword evidence="7 9" id="KW-0539">Nucleus</keyword>
<dbReference type="GO" id="GO:0016592">
    <property type="term" value="C:mediator complex"/>
    <property type="evidence" value="ECO:0007669"/>
    <property type="project" value="InterPro"/>
</dbReference>
<dbReference type="InterPro" id="IPR048339">
    <property type="entry name" value="Mediator_Med16_C"/>
</dbReference>
<proteinExistence type="inferred from homology"/>
<keyword evidence="4 9" id="KW-0805">Transcription regulation</keyword>
<evidence type="ECO:0000259" key="11">
    <source>
        <dbReference type="Pfam" id="PF11635"/>
    </source>
</evidence>
<reference evidence="13 14" key="1">
    <citation type="submission" date="2017-12" db="EMBL/GenBank/DDBJ databases">
        <authorList>
            <consortium name="DOE Joint Genome Institute"/>
            <person name="Haridas S."/>
            <person name="Kjaerbolling I."/>
            <person name="Vesth T.C."/>
            <person name="Frisvad J.C."/>
            <person name="Nybo J.L."/>
            <person name="Theobald S."/>
            <person name="Kuo A."/>
            <person name="Bowyer P."/>
            <person name="Matsuda Y."/>
            <person name="Mondo S."/>
            <person name="Lyhne E.K."/>
            <person name="Kogle M.E."/>
            <person name="Clum A."/>
            <person name="Lipzen A."/>
            <person name="Salamov A."/>
            <person name="Ngan C.Y."/>
            <person name="Daum C."/>
            <person name="Chiniquy J."/>
            <person name="Barry K."/>
            <person name="LaButti K."/>
            <person name="Simmons B.A."/>
            <person name="Magnuson J.K."/>
            <person name="Mortensen U.H."/>
            <person name="Larsen T.O."/>
            <person name="Grigoriev I.V."/>
            <person name="Baker S.E."/>
            <person name="Andersen M.R."/>
            <person name="Nordberg H.P."/>
            <person name="Cantor M.N."/>
            <person name="Hua S.X."/>
        </authorList>
    </citation>
    <scope>NUCLEOTIDE SEQUENCE [LARGE SCALE GENOMIC DNA]</scope>
    <source>
        <strain evidence="13 14">CBS 102.13</strain>
    </source>
</reference>
<evidence type="ECO:0000259" key="12">
    <source>
        <dbReference type="Pfam" id="PF20719"/>
    </source>
</evidence>
<name>A0A2I2FH40_ASPCN</name>
<keyword evidence="14" id="KW-1185">Reference proteome</keyword>
<evidence type="ECO:0000313" key="14">
    <source>
        <dbReference type="Proteomes" id="UP000234585"/>
    </source>
</evidence>
<dbReference type="InterPro" id="IPR048338">
    <property type="entry name" value="Mediator_Med16"/>
</dbReference>
<accession>A0A2I2FH40</accession>
<comment type="subcellular location">
    <subcellularLocation>
        <location evidence="1 9">Nucleus</location>
    </subcellularLocation>
</comment>
<organism evidence="13 14">
    <name type="scientific">Aspergillus candidus</name>
    <dbReference type="NCBI Taxonomy" id="41067"/>
    <lineage>
        <taxon>Eukaryota</taxon>
        <taxon>Fungi</taxon>
        <taxon>Dikarya</taxon>
        <taxon>Ascomycota</taxon>
        <taxon>Pezizomycotina</taxon>
        <taxon>Eurotiomycetes</taxon>
        <taxon>Eurotiomycetidae</taxon>
        <taxon>Eurotiales</taxon>
        <taxon>Aspergillaceae</taxon>
        <taxon>Aspergillus</taxon>
        <taxon>Aspergillus subgen. Circumdati</taxon>
    </lineage>
</organism>
<evidence type="ECO:0000256" key="6">
    <source>
        <dbReference type="ARBA" id="ARBA00023163"/>
    </source>
</evidence>
<evidence type="ECO:0000256" key="3">
    <source>
        <dbReference type="ARBA" id="ARBA00019614"/>
    </source>
</evidence>
<gene>
    <name evidence="9" type="primary">MED16</name>
    <name evidence="13" type="ORF">BDW47DRAFT_130462</name>
</gene>
<dbReference type="InterPro" id="IPR011044">
    <property type="entry name" value="Quino_amine_DH_bsu"/>
</dbReference>
<dbReference type="EMBL" id="KZ559126">
    <property type="protein sequence ID" value="PLB39955.1"/>
    <property type="molecule type" value="Genomic_DNA"/>
</dbReference>
<keyword evidence="5 9" id="KW-0010">Activator</keyword>
<dbReference type="PANTHER" id="PTHR13224">
    <property type="entry name" value="THYROID HORMONE RECEPTOR-ASSOCIATED PROTEIN-RELATED"/>
    <property type="match status" value="1"/>
</dbReference>
<sequence length="941" mass="103237">MPLMMEDDGINMEDLFGQTGSFDMPPPSPPPNKALSHRLDEMRLSGCCQKLAWSRQGCVAYVSADATKVNLRYLHCQPADGKWDLSDDNPSTLPMETSPGHVVVHLSWNELGSDLVVVESSGRVSIFTIGIALNAVNAYRPAVDPDDDSAQVVGMMWLNSQRSVHAFNQAAKVQGRWAYSPFRRRPIGPFSPVHKSALVCVTKSGIIRLIYQSPDNRWGEISAELKNTSYSDRLLTHAALSSTQGGVLLVTHSVCQKIGFYRVHINWTPPQYDPTQLKQAPVQFPAPTFRFSHVKVEAPGGVPGPLHGDHDRSDHLCPIPSALYCLTRLDIILAAQDNAAGSTANPWIVAIYSIPPHAASGLPQQSRPSTVIVRWQLDQAPHGLHPKFDEVASKKGPVQSKPKTVLRRLEDIQTDRYPISVDPTEYGNVVTVTFDDGSVAFYDPKTISPFSGVDDANTVTSLAQAGFHYPLDSACGLHIDFSPSGCLAATLNGDGQVQLRGMQHSYGVENEGYDENKFSAAVAALTLAFSRGCGSEVNTDDIIMLARRQLSPDAQLALVNEVYRALPINCDYTQEHEKQEKLMSNTYIPRCLSLQAALGFKDQFTSRSLASAIPWAILQIRHAAILYPFLFQYSKGVQGEPHDPDVLRTVLGNTRWALDFSHYLLNELFELADELEGVASDPETLSQKLKSTASLPLIILLSSMSRAYLRIICRGLRGIYTGYANAAFTGDSRIYYTEIRQTLDASPVRVDVYEKFVAGIDSAVRHAYHGAGFGDAERPGPEKELLVNARIPPVLVTAVGTIVRQTLGVIKPEVDRLAIYMADYSWLGVGGDRRGDGWRREREREVDVVRKMPLRITSTAAAAASGSQGNNGSGVGANQQNQQQQQQPPRRRRCVRCCGLSDGSTPLRTGPIGYRLIHRLGYVRQCVCGGLWALEAEPVVG</sequence>
<dbReference type="OrthoDB" id="4139168at2759"/>
<feature type="compositionally biased region" description="Low complexity" evidence="10">
    <location>
        <begin position="876"/>
        <end position="887"/>
    </location>
</feature>
<evidence type="ECO:0000256" key="5">
    <source>
        <dbReference type="ARBA" id="ARBA00023159"/>
    </source>
</evidence>
<comment type="similarity">
    <text evidence="2 9">Belongs to the Mediator complex subunit 16 family.</text>
</comment>
<dbReference type="Pfam" id="PF11635">
    <property type="entry name" value="Med16_N"/>
    <property type="match status" value="1"/>
</dbReference>